<organism evidence="1 2">
    <name type="scientific">Daphnia magna</name>
    <dbReference type="NCBI Taxonomy" id="35525"/>
    <lineage>
        <taxon>Eukaryota</taxon>
        <taxon>Metazoa</taxon>
        <taxon>Ecdysozoa</taxon>
        <taxon>Arthropoda</taxon>
        <taxon>Crustacea</taxon>
        <taxon>Branchiopoda</taxon>
        <taxon>Diplostraca</taxon>
        <taxon>Cladocera</taxon>
        <taxon>Anomopoda</taxon>
        <taxon>Daphniidae</taxon>
        <taxon>Daphnia</taxon>
    </lineage>
</organism>
<comment type="caution">
    <text evidence="1">The sequence shown here is derived from an EMBL/GenBank/DDBJ whole genome shotgun (WGS) entry which is preliminary data.</text>
</comment>
<dbReference type="GO" id="GO:0006393">
    <property type="term" value="P:termination of mitochondrial transcription"/>
    <property type="evidence" value="ECO:0007669"/>
    <property type="project" value="TreeGrafter"/>
</dbReference>
<accession>A0A0P5SNT8</accession>
<keyword evidence="2" id="KW-1185">Reference proteome</keyword>
<proteinExistence type="predicted"/>
<protein>
    <submittedName>
        <fullName evidence="1">Uncharacterized protein</fullName>
    </submittedName>
</protein>
<evidence type="ECO:0000313" key="2">
    <source>
        <dbReference type="Proteomes" id="UP000076858"/>
    </source>
</evidence>
<reference evidence="1 2" key="1">
    <citation type="submission" date="2016-03" db="EMBL/GenBank/DDBJ databases">
        <title>EvidentialGene: Evidence-directed Construction of Genes on Genomes.</title>
        <authorList>
            <person name="Gilbert D.G."/>
            <person name="Choi J.-H."/>
            <person name="Mockaitis K."/>
            <person name="Colbourne J."/>
            <person name="Pfrender M."/>
        </authorList>
    </citation>
    <scope>NUCLEOTIDE SEQUENCE [LARGE SCALE GENOMIC DNA]</scope>
    <source>
        <strain evidence="1 2">Xinb3</strain>
        <tissue evidence="1">Complete organism</tissue>
    </source>
</reference>
<sequence length="529" mass="59995">MNVPLLFERPVLNVLRHFSRGVAKVSQTAKDDPYSRFALKQKAETIHHVLGFKMSKARSLLKKDRALGQKPLAHFTKITESLGSLKPVAGQREESTNLFLSSPPVVQRNCQFLQECGATKATADVIASCQNFMAVPIGVFKSYANIDHAVDVQARWLDLVSEPSWRLKNEQLLEQHTTPCSSISHVRNVVFSSYLARKWKISFPEVLKWVEEGIKTLPLSIRRLMRTVSVLPKIGFDQESIWKNPSLLQSDSDSLENFMFTYREDFLGQSASQFLLEFPEVTCQIDFPSLHSNVDNLRRFGVPMACIRNNLRDLLVQDPLVLQGKIRQIEPYPELGVFVHHPRFAKLFDDVDTVVLRVKTFRAIDKRQITFSACTCSAKDFSALIQQRAQLRLSDEALRYLANRTGQPSKSVKEMLRSHPQSRQLGSENMKKVMELVAARGFTKEQIFNGLHLVLYPVGLVAKKLDELPSRPEMQPIETTIKEPTILQIVVYLLEEQFMFTGNGVFAKPPENKTESVARGETNSSPVVN</sequence>
<dbReference type="PANTHER" id="PTHR15437">
    <property type="entry name" value="TRANSCRIPTION TERMINATION FACTOR, MITOCHONDRIAL"/>
    <property type="match status" value="1"/>
</dbReference>
<dbReference type="AlphaFoldDB" id="A0A0P5SNT8"/>
<dbReference type="Proteomes" id="UP000076858">
    <property type="component" value="Unassembled WGS sequence"/>
</dbReference>
<dbReference type="PANTHER" id="PTHR15437:SF7">
    <property type="entry name" value="TRANSCRIPTION TERMINATION FACTOR 5, MITOCHONDRIAL"/>
    <property type="match status" value="1"/>
</dbReference>
<dbReference type="EMBL" id="LRGB01001036">
    <property type="protein sequence ID" value="KZS13626.1"/>
    <property type="molecule type" value="Genomic_DNA"/>
</dbReference>
<dbReference type="STRING" id="35525.A0A0P5SNT8"/>
<dbReference type="GO" id="GO:0005759">
    <property type="term" value="C:mitochondrial matrix"/>
    <property type="evidence" value="ECO:0007669"/>
    <property type="project" value="TreeGrafter"/>
</dbReference>
<dbReference type="OrthoDB" id="10064535at2759"/>
<dbReference type="InterPro" id="IPR003690">
    <property type="entry name" value="MTERF"/>
</dbReference>
<name>A0A0P5SNT8_9CRUS</name>
<evidence type="ECO:0000313" key="1">
    <source>
        <dbReference type="EMBL" id="KZS13626.1"/>
    </source>
</evidence>
<dbReference type="GO" id="GO:0003676">
    <property type="term" value="F:nucleic acid binding"/>
    <property type="evidence" value="ECO:0007669"/>
    <property type="project" value="InterPro"/>
</dbReference>
<gene>
    <name evidence="1" type="ORF">APZ42_020996</name>
</gene>